<accession>A0A6H1ZHM6</accession>
<dbReference type="Pfam" id="PF23899">
    <property type="entry name" value="SU10_portal"/>
    <property type="match status" value="1"/>
</dbReference>
<sequence>MNTKEKTIFKHLMAQYKHQYDLNGYNRENYNTDLEYYLGYRNPSNYPLAYNESFNKILPIIYSLLSRFMSQMYQGGNIVSVKPRKKKDVQNQKAVEAVLNFQMESLNSIDMQGGSYLTMMKWFFNALTFGKGIAKCYWRKEERISPKRMLIQAPSFDNFGRFQGYDPIDYISEEMQTTYDGPYVEILHNKLCIPHPEYKSIQQMPAFFIVYARTMDYIKRKVDKGEYDRRNFREMGWESSGQGGVYAKDSDEAFMHGLGIEGGLSMAEIDNPLQTKNVDIIEAYTRLILKDEPYEVGSGIKIKGMEEEAIIHIGNYKTILSIQKNPYGIRPFFDIGCYMQPEMYWDVGLVRLTKGIQEQYNTLANLRMQNAMMLVNSMLRVDPDSDIDPQALIWKPFGIVPALQGEVEPLVIPDYNSNIFAEQESFYESTIQDLMGMYDYSMGQTPKRQERVGVVYGIQAMGEARAKLMLMSMDYLGIRPLLKYMMLLNTFHLPSGFEYRISDRDQHSFGNIFGNDIHADFDFAARYTSMEPALGKQARADRLVQLAGMWQQNPWINQYQMSKVIMDLMDIYESDSLLKTPQMMQQEMQQQMQSQMMMEAQKKKFETDGKLQIGGQDIQGEMAINEQEFGHNLVLESIKANAAEEKVKTAKAAHK</sequence>
<dbReference type="AlphaFoldDB" id="A0A6H1ZHM6"/>
<organism evidence="1">
    <name type="scientific">viral metagenome</name>
    <dbReference type="NCBI Taxonomy" id="1070528"/>
    <lineage>
        <taxon>unclassified sequences</taxon>
        <taxon>metagenomes</taxon>
        <taxon>organismal metagenomes</taxon>
    </lineage>
</organism>
<proteinExistence type="predicted"/>
<protein>
    <recommendedName>
        <fullName evidence="3">Portal protein</fullName>
    </recommendedName>
</protein>
<dbReference type="EMBL" id="MT144600">
    <property type="protein sequence ID" value="QJH94387.1"/>
    <property type="molecule type" value="Genomic_DNA"/>
</dbReference>
<evidence type="ECO:0008006" key="3">
    <source>
        <dbReference type="Google" id="ProtNLM"/>
    </source>
</evidence>
<evidence type="ECO:0000313" key="1">
    <source>
        <dbReference type="EMBL" id="QJA46700.1"/>
    </source>
</evidence>
<evidence type="ECO:0000313" key="2">
    <source>
        <dbReference type="EMBL" id="QJH94387.1"/>
    </source>
</evidence>
<gene>
    <name evidence="1" type="ORF">TM448A00520_0009</name>
    <name evidence="2" type="ORF">TM448B00218_0030</name>
</gene>
<dbReference type="InterPro" id="IPR056909">
    <property type="entry name" value="SU10_portal"/>
</dbReference>
<reference evidence="1" key="1">
    <citation type="submission" date="2020-03" db="EMBL/GenBank/DDBJ databases">
        <title>The deep terrestrial virosphere.</title>
        <authorList>
            <person name="Holmfeldt K."/>
            <person name="Nilsson E."/>
            <person name="Simone D."/>
            <person name="Lopez-Fernandez M."/>
            <person name="Wu X."/>
            <person name="de Brujin I."/>
            <person name="Lundin D."/>
            <person name="Andersson A."/>
            <person name="Bertilsson S."/>
            <person name="Dopson M."/>
        </authorList>
    </citation>
    <scope>NUCLEOTIDE SEQUENCE</scope>
    <source>
        <strain evidence="1">TM448A00520</strain>
        <strain evidence="2">TM448B00218</strain>
    </source>
</reference>
<dbReference type="EMBL" id="MT144019">
    <property type="protein sequence ID" value="QJA46700.1"/>
    <property type="molecule type" value="Genomic_DNA"/>
</dbReference>
<name>A0A6H1ZHM6_9ZZZZ</name>